<dbReference type="AlphaFoldDB" id="A0AAX3SX01"/>
<accession>A0AAX3SX01</accession>
<evidence type="ECO:0000313" key="2">
    <source>
        <dbReference type="Proteomes" id="UP001214629"/>
    </source>
</evidence>
<dbReference type="EMBL" id="CP096246">
    <property type="protein sequence ID" value="WFG95851.1"/>
    <property type="molecule type" value="Genomic_DNA"/>
</dbReference>
<name>A0AAX3SX01_SPICI</name>
<dbReference type="Proteomes" id="UP001214629">
    <property type="component" value="Chromosome"/>
</dbReference>
<gene>
    <name evidence="1" type="ORF">M0C40_07055</name>
</gene>
<keyword evidence="2" id="KW-1185">Reference proteome</keyword>
<evidence type="ECO:0008006" key="3">
    <source>
        <dbReference type="Google" id="ProtNLM"/>
    </source>
</evidence>
<sequence>MKYIINNFNLFDLQAKLKNFLSKNYKNKYYKRIKQKIFSYINLCNDYYNGNFLLKDLIKKYFKNKFSTFYYWANKILIAYKNNDFAELLLKSTIPNNINYQYSDDIRKIICDLYFEYWNKHAGGVLSLFYNLKKGIHGEELKNKAPKNLKTFFRWLKKDERWLKIKNKIKEIKKQHPRYEVKEINRFVTDGR</sequence>
<organism evidence="1 2">
    <name type="scientific">Spiroplasma citri</name>
    <dbReference type="NCBI Taxonomy" id="2133"/>
    <lineage>
        <taxon>Bacteria</taxon>
        <taxon>Bacillati</taxon>
        <taxon>Mycoplasmatota</taxon>
        <taxon>Mollicutes</taxon>
        <taxon>Entomoplasmatales</taxon>
        <taxon>Spiroplasmataceae</taxon>
        <taxon>Spiroplasma</taxon>
    </lineage>
</organism>
<reference evidence="1 2" key="1">
    <citation type="submission" date="2022-04" db="EMBL/GenBank/DDBJ databases">
        <title>Whole genome of Spiroplasma citri.</title>
        <authorList>
            <person name="Khanchezar A."/>
            <person name="Izadpanah K."/>
            <person name="Taghavi M."/>
            <person name="Ghorbani A."/>
            <person name="Beven L."/>
        </authorList>
    </citation>
    <scope>NUCLEOTIDE SEQUENCE [LARGE SCALE GENOMIC DNA]</scope>
    <source>
        <strain evidence="1 2">D4</strain>
    </source>
</reference>
<protein>
    <recommendedName>
        <fullName evidence="3">Integrase</fullName>
    </recommendedName>
</protein>
<dbReference type="RefSeq" id="WP_277938311.1">
    <property type="nucleotide sequence ID" value="NZ_CP096246.1"/>
</dbReference>
<evidence type="ECO:0000313" key="1">
    <source>
        <dbReference type="EMBL" id="WFG95851.1"/>
    </source>
</evidence>
<proteinExistence type="predicted"/>